<name>Q5UX43_HALMA</name>
<dbReference type="PATRIC" id="fig|272569.17.peg.3997"/>
<dbReference type="PaxDb" id="272569-rrnAC3487"/>
<evidence type="ECO:0008006" key="3">
    <source>
        <dbReference type="Google" id="ProtNLM"/>
    </source>
</evidence>
<sequence>MFVYLRWGQETWEAVSHAVNTKSGRTKPQRRTSSGMANAYFAGHWPSGMERVSLTRTVPANPETVTALITDVEPFMLAAGFDEVTLDGDNLGIMNRVGLFEIELDLEIVETDAVLRYEQRQGIFESMITEYTVEAVDAGTEVTATTEYSALDLPVLGEMIDSTVISRQRKKELNKQFDWLVEQVS</sequence>
<dbReference type="EnsemblBacteria" id="AAV48159">
    <property type="protein sequence ID" value="AAV48159"/>
    <property type="gene ID" value="rrnAC3487"/>
</dbReference>
<dbReference type="SMR" id="Q5UX43"/>
<accession>Q5UX43</accession>
<dbReference type="AlphaFoldDB" id="Q5UX43"/>
<dbReference type="KEGG" id="hma:rrnAC3487"/>
<reference evidence="1 2" key="1">
    <citation type="journal article" date="2004" name="Genome Res.">
        <title>Genome sequence of Haloarcula marismortui: a halophilic archaeon from the Dead Sea.</title>
        <authorList>
            <person name="Baliga N.S."/>
            <person name="Bonneau R."/>
            <person name="Facciotti M.T."/>
            <person name="Pan M."/>
            <person name="Glusman G."/>
            <person name="Deutsch E.W."/>
            <person name="Shannon P."/>
            <person name="Chiu Y."/>
            <person name="Weng R.S."/>
            <person name="Gan R.R."/>
            <person name="Hung P."/>
            <person name="Date S.V."/>
            <person name="Marcotte E."/>
            <person name="Hood L."/>
            <person name="Ng W.V."/>
        </authorList>
    </citation>
    <scope>NUCLEOTIDE SEQUENCE [LARGE SCALE GENOMIC DNA]</scope>
    <source>
        <strain evidence="2">ATCC 43049 / DSM 3752 / JCM 8966 / VKM B-1809</strain>
    </source>
</reference>
<dbReference type="InterPro" id="IPR023393">
    <property type="entry name" value="START-like_dom_sf"/>
</dbReference>
<evidence type="ECO:0000313" key="2">
    <source>
        <dbReference type="Proteomes" id="UP000001169"/>
    </source>
</evidence>
<proteinExistence type="predicted"/>
<dbReference type="InterPro" id="IPR019587">
    <property type="entry name" value="Polyketide_cyclase/dehydratase"/>
</dbReference>
<protein>
    <recommendedName>
        <fullName evidence="3">SRPBCC family protein</fullName>
    </recommendedName>
</protein>
<dbReference type="EMBL" id="AY596297">
    <property type="protein sequence ID" value="AAV48159.1"/>
    <property type="molecule type" value="Genomic_DNA"/>
</dbReference>
<dbReference type="SUPFAM" id="SSF55961">
    <property type="entry name" value="Bet v1-like"/>
    <property type="match status" value="1"/>
</dbReference>
<dbReference type="Proteomes" id="UP000001169">
    <property type="component" value="Chromosome I"/>
</dbReference>
<dbReference type="HOGENOM" id="CLU_134203_0_0_2"/>
<dbReference type="Pfam" id="PF10604">
    <property type="entry name" value="Polyketide_cyc2"/>
    <property type="match status" value="1"/>
</dbReference>
<gene>
    <name evidence="1" type="ordered locus">rrnAC3487</name>
</gene>
<dbReference type="STRING" id="272569.rrnAC3487"/>
<evidence type="ECO:0000313" key="1">
    <source>
        <dbReference type="EMBL" id="AAV48159.1"/>
    </source>
</evidence>
<organism evidence="1 2">
    <name type="scientific">Haloarcula marismortui (strain ATCC 43049 / DSM 3752 / JCM 8966 / VKM B-1809)</name>
    <name type="common">Halobacterium marismortui</name>
    <dbReference type="NCBI Taxonomy" id="272569"/>
    <lineage>
        <taxon>Archaea</taxon>
        <taxon>Methanobacteriati</taxon>
        <taxon>Methanobacteriota</taxon>
        <taxon>Stenosarchaea group</taxon>
        <taxon>Halobacteria</taxon>
        <taxon>Halobacteriales</taxon>
        <taxon>Haloarculaceae</taxon>
        <taxon>Haloarcula</taxon>
    </lineage>
</organism>
<keyword evidence="2" id="KW-1185">Reference proteome</keyword>
<dbReference type="eggNOG" id="arCOG08174">
    <property type="taxonomic scope" value="Archaea"/>
</dbReference>
<dbReference type="Gene3D" id="3.30.530.20">
    <property type="match status" value="1"/>
</dbReference>